<organism evidence="1 2">
    <name type="scientific">Neiella litorisoli</name>
    <dbReference type="NCBI Taxonomy" id="2771431"/>
    <lineage>
        <taxon>Bacteria</taxon>
        <taxon>Pseudomonadati</taxon>
        <taxon>Pseudomonadota</taxon>
        <taxon>Gammaproteobacteria</taxon>
        <taxon>Alteromonadales</taxon>
        <taxon>Echinimonadaceae</taxon>
        <taxon>Neiella</taxon>
    </lineage>
</organism>
<dbReference type="AlphaFoldDB" id="A0A8J6QVP7"/>
<dbReference type="RefSeq" id="WP_191145836.1">
    <property type="nucleotide sequence ID" value="NZ_JACXAF010000022.1"/>
</dbReference>
<dbReference type="InterPro" id="IPR006917">
    <property type="entry name" value="SOUL_heme-bd"/>
</dbReference>
<comment type="caution">
    <text evidence="1">The sequence shown here is derived from an EMBL/GenBank/DDBJ whole genome shotgun (WGS) entry which is preliminary data.</text>
</comment>
<dbReference type="SUPFAM" id="SSF55136">
    <property type="entry name" value="Probable bacterial effector-binding domain"/>
    <property type="match status" value="1"/>
</dbReference>
<dbReference type="Pfam" id="PF04832">
    <property type="entry name" value="SOUL"/>
    <property type="match status" value="1"/>
</dbReference>
<gene>
    <name evidence="1" type="ORF">IC617_15205</name>
</gene>
<protein>
    <submittedName>
        <fullName evidence="1">Heme-binding protein</fullName>
    </submittedName>
</protein>
<name>A0A8J6QVP7_9GAMM</name>
<evidence type="ECO:0000313" key="1">
    <source>
        <dbReference type="EMBL" id="MBD1390778.1"/>
    </source>
</evidence>
<evidence type="ECO:0000313" key="2">
    <source>
        <dbReference type="Proteomes" id="UP000638014"/>
    </source>
</evidence>
<reference evidence="1" key="1">
    <citation type="submission" date="2020-09" db="EMBL/GenBank/DDBJ databases">
        <title>A novel bacterium of genus Neiella, isolated from South China Sea.</title>
        <authorList>
            <person name="Huang H."/>
            <person name="Mo K."/>
            <person name="Hu Y."/>
        </authorList>
    </citation>
    <scope>NUCLEOTIDE SEQUENCE</scope>
    <source>
        <strain evidence="1">HB171785</strain>
    </source>
</reference>
<sequence length="192" mass="20940">MAIEQPSYQVLKSEDDFELRQYNSMIVAQSQVRGAMDDASGDGFRAVADFIFGNNTAASGGSEEISMTAPVLIAPSDNGQQLNSAAAMNDERGKWVVGFVMPSQFTLDTLPSPNSDKVVIEPVPERNVAVVTFSGFTGEEKVAAKTQQLLSWMRLQGLTPQSAATLARYNPPWTLPFLRRNEVMIEYSASNP</sequence>
<dbReference type="PANTHER" id="PTHR11220">
    <property type="entry name" value="HEME-BINDING PROTEIN-RELATED"/>
    <property type="match status" value="1"/>
</dbReference>
<dbReference type="Proteomes" id="UP000638014">
    <property type="component" value="Unassembled WGS sequence"/>
</dbReference>
<dbReference type="PANTHER" id="PTHR11220:SF58">
    <property type="entry name" value="SOUL HEME-BINDING FAMILY PROTEIN"/>
    <property type="match status" value="1"/>
</dbReference>
<keyword evidence="2" id="KW-1185">Reference proteome</keyword>
<dbReference type="EMBL" id="JACXAF010000022">
    <property type="protein sequence ID" value="MBD1390778.1"/>
    <property type="molecule type" value="Genomic_DNA"/>
</dbReference>
<dbReference type="Gene3D" id="3.20.80.10">
    <property type="entry name" value="Regulatory factor, effector binding domain"/>
    <property type="match status" value="1"/>
</dbReference>
<dbReference type="InterPro" id="IPR011256">
    <property type="entry name" value="Reg_factor_effector_dom_sf"/>
</dbReference>
<accession>A0A8J6QVP7</accession>
<proteinExistence type="predicted"/>